<dbReference type="EMBL" id="KN835232">
    <property type="protein sequence ID" value="KIK42661.1"/>
    <property type="molecule type" value="Genomic_DNA"/>
</dbReference>
<evidence type="ECO:0000313" key="1">
    <source>
        <dbReference type="EMBL" id="KIK42661.1"/>
    </source>
</evidence>
<organism evidence="1 2">
    <name type="scientific">Suillus luteus UH-Slu-Lm8-n1</name>
    <dbReference type="NCBI Taxonomy" id="930992"/>
    <lineage>
        <taxon>Eukaryota</taxon>
        <taxon>Fungi</taxon>
        <taxon>Dikarya</taxon>
        <taxon>Basidiomycota</taxon>
        <taxon>Agaricomycotina</taxon>
        <taxon>Agaricomycetes</taxon>
        <taxon>Agaricomycetidae</taxon>
        <taxon>Boletales</taxon>
        <taxon>Suillineae</taxon>
        <taxon>Suillaceae</taxon>
        <taxon>Suillus</taxon>
    </lineage>
</organism>
<reference evidence="1 2" key="1">
    <citation type="submission" date="2014-04" db="EMBL/GenBank/DDBJ databases">
        <authorList>
            <consortium name="DOE Joint Genome Institute"/>
            <person name="Kuo A."/>
            <person name="Ruytinx J."/>
            <person name="Rineau F."/>
            <person name="Colpaert J."/>
            <person name="Kohler A."/>
            <person name="Nagy L.G."/>
            <person name="Floudas D."/>
            <person name="Copeland A."/>
            <person name="Barry K.W."/>
            <person name="Cichocki N."/>
            <person name="Veneault-Fourrey C."/>
            <person name="LaButti K."/>
            <person name="Lindquist E.A."/>
            <person name="Lipzen A."/>
            <person name="Lundell T."/>
            <person name="Morin E."/>
            <person name="Murat C."/>
            <person name="Sun H."/>
            <person name="Tunlid A."/>
            <person name="Henrissat B."/>
            <person name="Grigoriev I.V."/>
            <person name="Hibbett D.S."/>
            <person name="Martin F."/>
            <person name="Nordberg H.P."/>
            <person name="Cantor M.N."/>
            <person name="Hua S.X."/>
        </authorList>
    </citation>
    <scope>NUCLEOTIDE SEQUENCE [LARGE SCALE GENOMIC DNA]</scope>
    <source>
        <strain evidence="1 2">UH-Slu-Lm8-n1</strain>
    </source>
</reference>
<dbReference type="Proteomes" id="UP000054485">
    <property type="component" value="Unassembled WGS sequence"/>
</dbReference>
<feature type="non-terminal residue" evidence="1">
    <location>
        <position position="1"/>
    </location>
</feature>
<protein>
    <submittedName>
        <fullName evidence="1">Uncharacterized protein</fullName>
    </submittedName>
</protein>
<reference evidence="2" key="2">
    <citation type="submission" date="2015-01" db="EMBL/GenBank/DDBJ databases">
        <title>Evolutionary Origins and Diversification of the Mycorrhizal Mutualists.</title>
        <authorList>
            <consortium name="DOE Joint Genome Institute"/>
            <consortium name="Mycorrhizal Genomics Consortium"/>
            <person name="Kohler A."/>
            <person name="Kuo A."/>
            <person name="Nagy L.G."/>
            <person name="Floudas D."/>
            <person name="Copeland A."/>
            <person name="Barry K.W."/>
            <person name="Cichocki N."/>
            <person name="Veneault-Fourrey C."/>
            <person name="LaButti K."/>
            <person name="Lindquist E.A."/>
            <person name="Lipzen A."/>
            <person name="Lundell T."/>
            <person name="Morin E."/>
            <person name="Murat C."/>
            <person name="Riley R."/>
            <person name="Ohm R."/>
            <person name="Sun H."/>
            <person name="Tunlid A."/>
            <person name="Henrissat B."/>
            <person name="Grigoriev I.V."/>
            <person name="Hibbett D.S."/>
            <person name="Martin F."/>
        </authorList>
    </citation>
    <scope>NUCLEOTIDE SEQUENCE [LARGE SCALE GENOMIC DNA]</scope>
    <source>
        <strain evidence="2">UH-Slu-Lm8-n1</strain>
    </source>
</reference>
<dbReference type="InParanoid" id="A0A0D0ALB7"/>
<evidence type="ECO:0000313" key="2">
    <source>
        <dbReference type="Proteomes" id="UP000054485"/>
    </source>
</evidence>
<keyword evidence="2" id="KW-1185">Reference proteome</keyword>
<accession>A0A0D0ALB7</accession>
<gene>
    <name evidence="1" type="ORF">CY34DRAFT_804639</name>
</gene>
<name>A0A0D0ALB7_9AGAM</name>
<dbReference type="HOGENOM" id="CLU_2243083_0_0_1"/>
<sequence length="105" mass="11657">MATFRTIFKGTLIERQDLSRLAVHENSSTSNPVCAILSKKFFLMGVVHHENDASLDAERYLCFLTTDCARFSGSGSNGEPSCFMVDLVAGRQEEDRRFDSTSDAV</sequence>
<proteinExistence type="predicted"/>
<dbReference type="AlphaFoldDB" id="A0A0D0ALB7"/>